<protein>
    <recommendedName>
        <fullName evidence="1">Phosphatidylglycerophosphatase A</fullName>
        <ecNumber evidence="1">3.1.3.27</ecNumber>
    </recommendedName>
    <alternativeName>
        <fullName evidence="1">Phosphatidylglycerolphosphate phosphatase A</fullName>
    </alternativeName>
</protein>
<keyword evidence="1" id="KW-0460">Magnesium</keyword>
<dbReference type="InterPro" id="IPR036681">
    <property type="entry name" value="PgpA-like_sf"/>
</dbReference>
<keyword evidence="5" id="KW-1185">Reference proteome</keyword>
<evidence type="ECO:0000256" key="2">
    <source>
        <dbReference type="SAM" id="Phobius"/>
    </source>
</evidence>
<dbReference type="RefSeq" id="WP_058358080.1">
    <property type="nucleotide sequence ID" value="NZ_CABKVG010000010.1"/>
</dbReference>
<keyword evidence="1" id="KW-0442">Lipid degradation</keyword>
<dbReference type="InterPro" id="IPR026037">
    <property type="entry name" value="PgpA"/>
</dbReference>
<organism evidence="4 5">
    <name type="scientific">Vitreoscilla massiliensis</name>
    <dbReference type="NCBI Taxonomy" id="1689272"/>
    <lineage>
        <taxon>Bacteria</taxon>
        <taxon>Pseudomonadati</taxon>
        <taxon>Pseudomonadota</taxon>
        <taxon>Betaproteobacteria</taxon>
        <taxon>Neisseriales</taxon>
        <taxon>Neisseriaceae</taxon>
        <taxon>Vitreoscilla</taxon>
    </lineage>
</organism>
<dbReference type="CDD" id="cd06971">
    <property type="entry name" value="PgpA"/>
    <property type="match status" value="1"/>
</dbReference>
<accession>A0ABY4E758</accession>
<feature type="transmembrane region" description="Helical" evidence="2">
    <location>
        <begin position="131"/>
        <end position="155"/>
    </location>
</feature>
<comment type="cofactor">
    <cofactor evidence="1">
        <name>Mg(2+)</name>
        <dbReference type="ChEBI" id="CHEBI:18420"/>
    </cofactor>
</comment>
<keyword evidence="2" id="KW-1133">Transmembrane helix</keyword>
<sequence>MAWLLQRPLCFLGFGFGTGLAPVAPGTFGTLPALPLAGLLLACGFGSWGITVIAILLFAFGVYVCDYTEQALGIQDYGGIVWDEIVAMLLVLAWTPDGFWWWVLAFVLFRLFDAIKPWPIRWFDQRVHGGFGIMLDDIIAALFVLLVMGVVWMVVA</sequence>
<dbReference type="PIRSF" id="PIRSF006162">
    <property type="entry name" value="PgpA"/>
    <property type="match status" value="1"/>
</dbReference>
<keyword evidence="1" id="KW-0479">Metal-binding</keyword>
<comment type="pathway">
    <text evidence="1">Phospholipid metabolism; phosphatidylglycerol biosynthesis; phosphatidylglycerol from CDP-diacylglycerol: step 2/2.</text>
</comment>
<proteinExistence type="predicted"/>
<keyword evidence="1" id="KW-1208">Phospholipid metabolism</keyword>
<comment type="subcellular location">
    <subcellularLocation>
        <location evidence="1">Cell inner membrane</location>
        <topology evidence="1">Multi-pass membrane protein</topology>
    </subcellularLocation>
</comment>
<dbReference type="Pfam" id="PF04608">
    <property type="entry name" value="PgpA"/>
    <property type="match status" value="1"/>
</dbReference>
<dbReference type="PANTHER" id="PTHR36305">
    <property type="entry name" value="PHOSPHATIDYLGLYCEROPHOSPHATASE A"/>
    <property type="match status" value="1"/>
</dbReference>
<keyword evidence="1" id="KW-0443">Lipid metabolism</keyword>
<keyword evidence="1" id="KW-0378">Hydrolase</keyword>
<dbReference type="SUPFAM" id="SSF101307">
    <property type="entry name" value="YutG-like"/>
    <property type="match status" value="1"/>
</dbReference>
<keyword evidence="1" id="KW-0595">Phospholipid degradation</keyword>
<reference evidence="4 5" key="1">
    <citation type="journal article" date="2022" name="Res Sq">
        <title>Evolution of multicellular longitudinally dividing oral cavity symbionts (Neisseriaceae).</title>
        <authorList>
            <person name="Nyongesa S."/>
            <person name="Weber P."/>
            <person name="Bernet E."/>
            <person name="Pullido F."/>
            <person name="Nieckarz M."/>
            <person name="Delaby M."/>
            <person name="Nieves C."/>
            <person name="Viehboeck T."/>
            <person name="Krause N."/>
            <person name="Rivera-Millot A."/>
            <person name="Nakamura A."/>
            <person name="Vischer N."/>
            <person name="VanNieuwenhze M."/>
            <person name="Brun Y."/>
            <person name="Cava F."/>
            <person name="Bulgheresi S."/>
            <person name="Veyrier F."/>
        </authorList>
    </citation>
    <scope>NUCLEOTIDE SEQUENCE [LARGE SCALE GENOMIC DNA]</scope>
    <source>
        <strain evidence="4 5">SN4</strain>
    </source>
</reference>
<comment type="catalytic activity">
    <reaction evidence="1">
        <text>a 1,2-diacyl-sn-glycero-3-phospho-(1'-sn-glycero-3'-phosphate) + H2O = a 1,2-diacyl-sn-glycero-3-phospho-(1'-sn-glycerol) + phosphate</text>
        <dbReference type="Rhea" id="RHEA:33751"/>
        <dbReference type="ChEBI" id="CHEBI:15377"/>
        <dbReference type="ChEBI" id="CHEBI:43474"/>
        <dbReference type="ChEBI" id="CHEBI:60110"/>
        <dbReference type="ChEBI" id="CHEBI:64716"/>
        <dbReference type="EC" id="3.1.3.27"/>
    </reaction>
</comment>
<name>A0ABY4E758_9NEIS</name>
<dbReference type="EC" id="3.1.3.27" evidence="1"/>
<dbReference type="InterPro" id="IPR007686">
    <property type="entry name" value="YutG/PgpA"/>
</dbReference>
<keyword evidence="1 2" id="KW-0812">Transmembrane</keyword>
<gene>
    <name evidence="4" type="ORF">LVJ82_15385</name>
</gene>
<keyword evidence="1" id="KW-1003">Cell membrane</keyword>
<dbReference type="EMBL" id="CP091511">
    <property type="protein sequence ID" value="UOO91292.1"/>
    <property type="molecule type" value="Genomic_DNA"/>
</dbReference>
<keyword evidence="1 2" id="KW-0472">Membrane</keyword>
<evidence type="ECO:0000313" key="4">
    <source>
        <dbReference type="EMBL" id="UOO91292.1"/>
    </source>
</evidence>
<evidence type="ECO:0000313" key="5">
    <source>
        <dbReference type="Proteomes" id="UP000832011"/>
    </source>
</evidence>
<evidence type="ECO:0000259" key="3">
    <source>
        <dbReference type="Pfam" id="PF04608"/>
    </source>
</evidence>
<evidence type="ECO:0000256" key="1">
    <source>
        <dbReference type="PIRNR" id="PIRNR006162"/>
    </source>
</evidence>
<comment type="function">
    <text evidence="1">Lipid phosphatase which dephosphorylates phosphatidylglycerophosphate (PGP) to phosphatidylglycerol (PG).</text>
</comment>
<feature type="domain" description="YutG/PgpA" evidence="3">
    <location>
        <begin position="13"/>
        <end position="150"/>
    </location>
</feature>
<feature type="transmembrane region" description="Helical" evidence="2">
    <location>
        <begin position="35"/>
        <end position="65"/>
    </location>
</feature>
<keyword evidence="1" id="KW-0997">Cell inner membrane</keyword>
<dbReference type="PANTHER" id="PTHR36305:SF1">
    <property type="entry name" value="PHOSPHATIDYLGLYCEROPHOSPHATASE A"/>
    <property type="match status" value="1"/>
</dbReference>
<dbReference type="Proteomes" id="UP000832011">
    <property type="component" value="Chromosome"/>
</dbReference>